<evidence type="ECO:0000256" key="3">
    <source>
        <dbReference type="ARBA" id="ARBA00022630"/>
    </source>
</evidence>
<dbReference type="Gene3D" id="3.50.50.100">
    <property type="match status" value="1"/>
</dbReference>
<dbReference type="STRING" id="477680.SAMN05421788_106148"/>
<accession>A0A173MEQ8</accession>
<comment type="similarity">
    <text evidence="1">Belongs to the NADH dehydrogenase family.</text>
</comment>
<evidence type="ECO:0000313" key="12">
    <source>
        <dbReference type="EMBL" id="SIT24570.1"/>
    </source>
</evidence>
<name>A0A173MEQ8_9BACT</name>
<dbReference type="SUPFAM" id="SSF51905">
    <property type="entry name" value="FAD/NAD(P)-binding domain"/>
    <property type="match status" value="1"/>
</dbReference>
<dbReference type="Pfam" id="PF22366">
    <property type="entry name" value="NDH2_C"/>
    <property type="match status" value="1"/>
</dbReference>
<gene>
    <name evidence="12" type="ORF">SAMN05421788_106148</name>
</gene>
<dbReference type="KEGG" id="fln:FLA_2097"/>
<evidence type="ECO:0000259" key="10">
    <source>
        <dbReference type="Pfam" id="PF07992"/>
    </source>
</evidence>
<sequence>MLVSPLSGLLLRPEKNRKYCMRMVIIGGGFAGLQLARRLNNKEGVEVLLIDRFNYHQFQPLFYQVATGGLDASNISFPLRKVFHNSKNVRIRLAEVKNISPNTNTVHTDIGDFEYDTLVVATGAGTNFFGNSNLEKHAYPMKSTTEALQLRHHLIHNFEDALNATPDELQQILNIVVVGAGPTGVEVSGTLAEMKNDILPKDYPEIDFSKMQIFLLEGSNHTLLNMSDKSKEQSQRYLEQLGVNVQLNTIVKDYDGSHVTLTNGERISTRTVIWAAGIKGNVPMGIDPDLVVRGNRIKVDRQNKVLGYYNVYAIGDIASMETPKYPNGHPQLANVAINQGKTLATNILNRVKNPNAPLIDFEYKDKGNMATVGRNKAVVDLPKPKIHFGGFFAWLVWMGLHLVLILGVKNRMQIFLNWIYKYFTFDQSLRLLFQDFYKNRKAGN</sequence>
<dbReference type="PRINTS" id="PR00368">
    <property type="entry name" value="FADPNR"/>
</dbReference>
<dbReference type="EC" id="1.6.5.9" evidence="2"/>
<evidence type="ECO:0000259" key="11">
    <source>
        <dbReference type="Pfam" id="PF22366"/>
    </source>
</evidence>
<evidence type="ECO:0000256" key="1">
    <source>
        <dbReference type="ARBA" id="ARBA00005272"/>
    </source>
</evidence>
<keyword evidence="9" id="KW-0472">Membrane</keyword>
<dbReference type="AlphaFoldDB" id="A0A173MEQ8"/>
<dbReference type="GO" id="GO:0050136">
    <property type="term" value="F:NADH dehydrogenase (quinone) (non-electrogenic) activity"/>
    <property type="evidence" value="ECO:0007669"/>
    <property type="project" value="UniProtKB-EC"/>
</dbReference>
<evidence type="ECO:0000256" key="2">
    <source>
        <dbReference type="ARBA" id="ARBA00012637"/>
    </source>
</evidence>
<dbReference type="InterPro" id="IPR045024">
    <property type="entry name" value="NDH-2"/>
</dbReference>
<feature type="transmembrane region" description="Helical" evidence="9">
    <location>
        <begin position="386"/>
        <end position="408"/>
    </location>
</feature>
<dbReference type="InterPro" id="IPR054585">
    <property type="entry name" value="NDH2-like_C"/>
</dbReference>
<dbReference type="PANTHER" id="PTHR43706">
    <property type="entry name" value="NADH DEHYDROGENASE"/>
    <property type="match status" value="1"/>
</dbReference>
<reference evidence="13" key="1">
    <citation type="submission" date="2017-01" db="EMBL/GenBank/DDBJ databases">
        <authorList>
            <person name="Varghese N."/>
            <person name="Submissions S."/>
        </authorList>
    </citation>
    <scope>NUCLEOTIDE SEQUENCE [LARGE SCALE GENOMIC DNA]</scope>
    <source>
        <strain evidence="13">DSM 21054</strain>
    </source>
</reference>
<evidence type="ECO:0000256" key="5">
    <source>
        <dbReference type="ARBA" id="ARBA00022946"/>
    </source>
</evidence>
<keyword evidence="6" id="KW-0560">Oxidoreductase</keyword>
<proteinExistence type="inferred from homology"/>
<keyword evidence="7" id="KW-0520">NAD</keyword>
<keyword evidence="9" id="KW-1133">Transmembrane helix</keyword>
<dbReference type="EMBL" id="FTOR01000006">
    <property type="protein sequence ID" value="SIT24570.1"/>
    <property type="molecule type" value="Genomic_DNA"/>
</dbReference>
<evidence type="ECO:0000256" key="8">
    <source>
        <dbReference type="ARBA" id="ARBA00047599"/>
    </source>
</evidence>
<dbReference type="Proteomes" id="UP000186917">
    <property type="component" value="Unassembled WGS sequence"/>
</dbReference>
<dbReference type="Pfam" id="PF07992">
    <property type="entry name" value="Pyr_redox_2"/>
    <property type="match status" value="1"/>
</dbReference>
<keyword evidence="3" id="KW-0285">Flavoprotein</keyword>
<evidence type="ECO:0000313" key="13">
    <source>
        <dbReference type="Proteomes" id="UP000186917"/>
    </source>
</evidence>
<evidence type="ECO:0000256" key="7">
    <source>
        <dbReference type="ARBA" id="ARBA00023027"/>
    </source>
</evidence>
<dbReference type="PRINTS" id="PR00411">
    <property type="entry name" value="PNDRDTASEI"/>
</dbReference>
<keyword evidence="4" id="KW-0274">FAD</keyword>
<evidence type="ECO:0000256" key="6">
    <source>
        <dbReference type="ARBA" id="ARBA00023002"/>
    </source>
</evidence>
<keyword evidence="5" id="KW-0809">Transit peptide</keyword>
<evidence type="ECO:0000256" key="4">
    <source>
        <dbReference type="ARBA" id="ARBA00022827"/>
    </source>
</evidence>
<dbReference type="InterPro" id="IPR036188">
    <property type="entry name" value="FAD/NAD-bd_sf"/>
</dbReference>
<feature type="domain" description="External alternative NADH-ubiquinone oxidoreductase-like C-terminal" evidence="11">
    <location>
        <begin position="366"/>
        <end position="423"/>
    </location>
</feature>
<dbReference type="PANTHER" id="PTHR43706:SF47">
    <property type="entry name" value="EXTERNAL NADH-UBIQUINONE OXIDOREDUCTASE 1, MITOCHONDRIAL-RELATED"/>
    <property type="match status" value="1"/>
</dbReference>
<comment type="catalytic activity">
    <reaction evidence="8">
        <text>a quinone + NADH + H(+) = a quinol + NAD(+)</text>
        <dbReference type="Rhea" id="RHEA:46160"/>
        <dbReference type="ChEBI" id="CHEBI:15378"/>
        <dbReference type="ChEBI" id="CHEBI:24646"/>
        <dbReference type="ChEBI" id="CHEBI:57540"/>
        <dbReference type="ChEBI" id="CHEBI:57945"/>
        <dbReference type="ChEBI" id="CHEBI:132124"/>
        <dbReference type="EC" id="1.6.5.9"/>
    </reaction>
</comment>
<organism evidence="12 13">
    <name type="scientific">Filimonas lacunae</name>
    <dbReference type="NCBI Taxonomy" id="477680"/>
    <lineage>
        <taxon>Bacteria</taxon>
        <taxon>Pseudomonadati</taxon>
        <taxon>Bacteroidota</taxon>
        <taxon>Chitinophagia</taxon>
        <taxon>Chitinophagales</taxon>
        <taxon>Chitinophagaceae</taxon>
        <taxon>Filimonas</taxon>
    </lineage>
</organism>
<protein>
    <recommendedName>
        <fullName evidence="2">NADH:ubiquinone reductase (non-electrogenic)</fullName>
        <ecNumber evidence="2">1.6.5.9</ecNumber>
    </recommendedName>
</protein>
<feature type="domain" description="FAD/NAD(P)-binding" evidence="10">
    <location>
        <begin position="22"/>
        <end position="340"/>
    </location>
</feature>
<keyword evidence="13" id="KW-1185">Reference proteome</keyword>
<keyword evidence="9" id="KW-0812">Transmembrane</keyword>
<evidence type="ECO:0000256" key="9">
    <source>
        <dbReference type="SAM" id="Phobius"/>
    </source>
</evidence>
<dbReference type="InterPro" id="IPR023753">
    <property type="entry name" value="FAD/NAD-binding_dom"/>
</dbReference>